<dbReference type="Proteomes" id="UP001500013">
    <property type="component" value="Unassembled WGS sequence"/>
</dbReference>
<reference evidence="2 3" key="1">
    <citation type="journal article" date="2019" name="Int. J. Syst. Evol. Microbiol.">
        <title>The Global Catalogue of Microorganisms (GCM) 10K type strain sequencing project: providing services to taxonomists for standard genome sequencing and annotation.</title>
        <authorList>
            <consortium name="The Broad Institute Genomics Platform"/>
            <consortium name="The Broad Institute Genome Sequencing Center for Infectious Disease"/>
            <person name="Wu L."/>
            <person name="Ma J."/>
        </authorList>
    </citation>
    <scope>NUCLEOTIDE SEQUENCE [LARGE SCALE GENOMIC DNA]</scope>
    <source>
        <strain evidence="2 3">JCM 15628</strain>
    </source>
</reference>
<accession>A0ABN2S327</accession>
<evidence type="ECO:0000256" key="1">
    <source>
        <dbReference type="SAM" id="MobiDB-lite"/>
    </source>
</evidence>
<sequence>MDRVATKSSKDSRSNVRPPVSGAGDVLLAPVPVPVTVVTPGSTGWPCRKVARRTPVGKQPVAPLCRVCEGRSGFRHRGAGRVILSGGSGRFPGLNTEWSTL</sequence>
<protein>
    <submittedName>
        <fullName evidence="2">Uncharacterized protein</fullName>
    </submittedName>
</protein>
<keyword evidence="3" id="KW-1185">Reference proteome</keyword>
<gene>
    <name evidence="2" type="ORF">GCM10009817_19770</name>
</gene>
<organism evidence="2 3">
    <name type="scientific">Terrabacter lapilli</name>
    <dbReference type="NCBI Taxonomy" id="436231"/>
    <lineage>
        <taxon>Bacteria</taxon>
        <taxon>Bacillati</taxon>
        <taxon>Actinomycetota</taxon>
        <taxon>Actinomycetes</taxon>
        <taxon>Micrococcales</taxon>
        <taxon>Intrasporangiaceae</taxon>
        <taxon>Terrabacter</taxon>
    </lineage>
</organism>
<feature type="compositionally biased region" description="Basic and acidic residues" evidence="1">
    <location>
        <begin position="1"/>
        <end position="14"/>
    </location>
</feature>
<comment type="caution">
    <text evidence="2">The sequence shown here is derived from an EMBL/GenBank/DDBJ whole genome shotgun (WGS) entry which is preliminary data.</text>
</comment>
<name>A0ABN2S327_9MICO</name>
<feature type="region of interest" description="Disordered" evidence="1">
    <location>
        <begin position="1"/>
        <end position="25"/>
    </location>
</feature>
<dbReference type="EMBL" id="BAAAPU010000007">
    <property type="protein sequence ID" value="GAA1979242.1"/>
    <property type="molecule type" value="Genomic_DNA"/>
</dbReference>
<proteinExistence type="predicted"/>
<evidence type="ECO:0000313" key="3">
    <source>
        <dbReference type="Proteomes" id="UP001500013"/>
    </source>
</evidence>
<evidence type="ECO:0000313" key="2">
    <source>
        <dbReference type="EMBL" id="GAA1979242.1"/>
    </source>
</evidence>